<feature type="chain" id="PRO_5013352295" description="Fimbrial-type adhesion domain-containing protein" evidence="1">
    <location>
        <begin position="27"/>
        <end position="420"/>
    </location>
</feature>
<accession>A0A285B9D7</accession>
<dbReference type="Proteomes" id="UP000220639">
    <property type="component" value="Unassembled WGS sequence"/>
</dbReference>
<keyword evidence="1" id="KW-0732">Signal</keyword>
<dbReference type="GO" id="GO:0009289">
    <property type="term" value="C:pilus"/>
    <property type="evidence" value="ECO:0007669"/>
    <property type="project" value="InterPro"/>
</dbReference>
<proteinExistence type="predicted"/>
<protein>
    <recommendedName>
        <fullName evidence="2">Fimbrial-type adhesion domain-containing protein</fullName>
    </recommendedName>
</protein>
<evidence type="ECO:0000313" key="4">
    <source>
        <dbReference type="Proteomes" id="UP000220639"/>
    </source>
</evidence>
<dbReference type="EMBL" id="FZTC01000034">
    <property type="protein sequence ID" value="SNU37589.1"/>
    <property type="molecule type" value="Genomic_DNA"/>
</dbReference>
<organism evidence="3 4">
    <name type="scientific">Klebsiella grimontii</name>
    <dbReference type="NCBI Taxonomy" id="2058152"/>
    <lineage>
        <taxon>Bacteria</taxon>
        <taxon>Pseudomonadati</taxon>
        <taxon>Pseudomonadota</taxon>
        <taxon>Gammaproteobacteria</taxon>
        <taxon>Enterobacterales</taxon>
        <taxon>Enterobacteriaceae</taxon>
        <taxon>Klebsiella/Raoultella group</taxon>
        <taxon>Klebsiella</taxon>
    </lineage>
</organism>
<dbReference type="Pfam" id="PF00419">
    <property type="entry name" value="Fimbrial"/>
    <property type="match status" value="1"/>
</dbReference>
<name>A0A285B9D7_9ENTR</name>
<sequence length="420" mass="43954">MRGLVKAVACAGVAVAAGGITPLAEATTYSADGFWSNGPSVGQPAGSCSITIPDDRPLAVPQTFVVGSDVPDGTEIFSWGYGEAFSDIVMSCVSSGIGGANGDIDIYATSNVYVSGDSRGYILLSDSGFALKLWGRFNTDPGTNYSVCGGVSTNCQYYTTSYANPSFVNDPAANTEIDLTQTGASSASMSQTMRKYWISAPPGLNQLLPTYTGSFSFRMALIKVGTPQYNGPLHTSSTASFYARATVKGTYNVYGLLDGSGITIAPPACQLRTTDYTIPMGRWAADAIAYIGTPAYGPQVPVNLSLECSGAVDHVRFRFEDTGTSLSGNNNISLYDTAGGNKIDGLEIELLYNGTKVNVDNTTVTDTGSHGSFVSVSAAFDSVSTAAFQARYVQSAPVTQTGTNYTGPVTGKVNMYVTYD</sequence>
<dbReference type="Gene3D" id="2.60.40.1090">
    <property type="entry name" value="Fimbrial-type adhesion domain"/>
    <property type="match status" value="1"/>
</dbReference>
<evidence type="ECO:0000256" key="1">
    <source>
        <dbReference type="SAM" id="SignalP"/>
    </source>
</evidence>
<dbReference type="GO" id="GO:0007155">
    <property type="term" value="P:cell adhesion"/>
    <property type="evidence" value="ECO:0007669"/>
    <property type="project" value="InterPro"/>
</dbReference>
<dbReference type="SUPFAM" id="SSF49401">
    <property type="entry name" value="Bacterial adhesins"/>
    <property type="match status" value="1"/>
</dbReference>
<evidence type="ECO:0000313" key="3">
    <source>
        <dbReference type="EMBL" id="SNU37589.1"/>
    </source>
</evidence>
<dbReference type="InterPro" id="IPR036937">
    <property type="entry name" value="Adhesion_dom_fimbrial_sf"/>
</dbReference>
<gene>
    <name evidence="3" type="ORF">KOSB73_40135</name>
</gene>
<dbReference type="InterPro" id="IPR000259">
    <property type="entry name" value="Adhesion_dom_fimbrial"/>
</dbReference>
<feature type="domain" description="Fimbrial-type adhesion" evidence="2">
    <location>
        <begin position="263"/>
        <end position="420"/>
    </location>
</feature>
<reference evidence="4" key="1">
    <citation type="submission" date="2017-08" db="EMBL/GenBank/DDBJ databases">
        <authorList>
            <person name="Brisse S."/>
        </authorList>
    </citation>
    <scope>NUCLEOTIDE SEQUENCE [LARGE SCALE GENOMIC DNA]</scope>
    <source>
        <strain evidence="4">06D021</strain>
    </source>
</reference>
<feature type="signal peptide" evidence="1">
    <location>
        <begin position="1"/>
        <end position="26"/>
    </location>
</feature>
<evidence type="ECO:0000259" key="2">
    <source>
        <dbReference type="Pfam" id="PF00419"/>
    </source>
</evidence>
<dbReference type="AlphaFoldDB" id="A0A285B9D7"/>
<dbReference type="RefSeq" id="WP_098141214.1">
    <property type="nucleotide sequence ID" value="NZ_CBCSJA010000052.1"/>
</dbReference>
<dbReference type="InterPro" id="IPR008966">
    <property type="entry name" value="Adhesion_dom_sf"/>
</dbReference>